<dbReference type="RefSeq" id="WP_071641414.1">
    <property type="nucleotide sequence ID" value="NZ_JACSPX010000001.1"/>
</dbReference>
<dbReference type="PROSITE" id="PS51186">
    <property type="entry name" value="GNAT"/>
    <property type="match status" value="1"/>
</dbReference>
<protein>
    <submittedName>
        <fullName evidence="2">N-acetyltransferase</fullName>
    </submittedName>
</protein>
<accession>A0ABR8W1M0</accession>
<dbReference type="PANTHER" id="PTHR43072:SF8">
    <property type="entry name" value="ACYLTRANSFERASE FABY-RELATED"/>
    <property type="match status" value="1"/>
</dbReference>
<evidence type="ECO:0000259" key="1">
    <source>
        <dbReference type="PROSITE" id="PS51186"/>
    </source>
</evidence>
<dbReference type="PANTHER" id="PTHR43072">
    <property type="entry name" value="N-ACETYLTRANSFERASE"/>
    <property type="match status" value="1"/>
</dbReference>
<dbReference type="SUPFAM" id="SSF55729">
    <property type="entry name" value="Acyl-CoA N-acyltransferases (Nat)"/>
    <property type="match status" value="1"/>
</dbReference>
<dbReference type="Gene3D" id="3.40.630.30">
    <property type="match status" value="1"/>
</dbReference>
<proteinExistence type="predicted"/>
<reference evidence="2 3" key="1">
    <citation type="submission" date="2020-08" db="EMBL/GenBank/DDBJ databases">
        <title>A Genomic Blueprint of the Chicken Gut Microbiome.</title>
        <authorList>
            <person name="Gilroy R."/>
            <person name="Ravi A."/>
            <person name="Getino M."/>
            <person name="Pursley I."/>
            <person name="Horton D.L."/>
            <person name="Alikhan N.-F."/>
            <person name="Baker D."/>
            <person name="Gharbi K."/>
            <person name="Hall N."/>
            <person name="Watson M."/>
            <person name="Adriaenssens E.M."/>
            <person name="Foster-Nyarko E."/>
            <person name="Jarju S."/>
            <person name="Secka A."/>
            <person name="Antonio M."/>
            <person name="Oren A."/>
            <person name="Chaudhuri R."/>
            <person name="La Ragione R.M."/>
            <person name="Hildebrand F."/>
            <person name="Pallen M.J."/>
        </authorList>
    </citation>
    <scope>NUCLEOTIDE SEQUENCE [LARGE SCALE GENOMIC DNA]</scope>
    <source>
        <strain evidence="2 3">Re1</strain>
    </source>
</reference>
<dbReference type="Pfam" id="PF00583">
    <property type="entry name" value="Acetyltransf_1"/>
    <property type="match status" value="1"/>
</dbReference>
<sequence>MSELRVRPVADADLPAIRDIYNHYVRSSTVTFDEVESTVADWEGKAARIADAGIPFLVAETAEGELLGYALGVPWSAKSAYRFTIENSIYLAPSAAGRGVGWALLAVFLDRCRDAGLRQVIAVIADRGAEASTALHRKAGFVDAGRLTEVGEKFGERLGVLFLQKAL</sequence>
<comment type="caution">
    <text evidence="2">The sequence shown here is derived from an EMBL/GenBank/DDBJ whole genome shotgun (WGS) entry which is preliminary data.</text>
</comment>
<dbReference type="EMBL" id="JACSPX010000001">
    <property type="protein sequence ID" value="MBD8010912.1"/>
    <property type="molecule type" value="Genomic_DNA"/>
</dbReference>
<gene>
    <name evidence="2" type="ORF">H9633_01200</name>
</gene>
<evidence type="ECO:0000313" key="2">
    <source>
        <dbReference type="EMBL" id="MBD8010912.1"/>
    </source>
</evidence>
<name>A0ABR8W1M0_9MICO</name>
<dbReference type="Proteomes" id="UP000611521">
    <property type="component" value="Unassembled WGS sequence"/>
</dbReference>
<dbReference type="InterPro" id="IPR016181">
    <property type="entry name" value="Acyl_CoA_acyltransferase"/>
</dbReference>
<dbReference type="InterPro" id="IPR000182">
    <property type="entry name" value="GNAT_dom"/>
</dbReference>
<dbReference type="CDD" id="cd04301">
    <property type="entry name" value="NAT_SF"/>
    <property type="match status" value="1"/>
</dbReference>
<evidence type="ECO:0000313" key="3">
    <source>
        <dbReference type="Proteomes" id="UP000611521"/>
    </source>
</evidence>
<keyword evidence="3" id="KW-1185">Reference proteome</keyword>
<organism evidence="2 3">
    <name type="scientific">Microbacterium commune</name>
    <dbReference type="NCBI Taxonomy" id="2762219"/>
    <lineage>
        <taxon>Bacteria</taxon>
        <taxon>Bacillati</taxon>
        <taxon>Actinomycetota</taxon>
        <taxon>Actinomycetes</taxon>
        <taxon>Micrococcales</taxon>
        <taxon>Microbacteriaceae</taxon>
        <taxon>Microbacterium</taxon>
    </lineage>
</organism>
<feature type="domain" description="N-acetyltransferase" evidence="1">
    <location>
        <begin position="4"/>
        <end position="167"/>
    </location>
</feature>